<keyword evidence="3" id="KW-1185">Reference proteome</keyword>
<protein>
    <submittedName>
        <fullName evidence="2">Uncharacterized protein</fullName>
    </submittedName>
</protein>
<dbReference type="PANTHER" id="PTHR34862:SF1">
    <property type="entry name" value="SPARK DOMAIN-CONTAINING PROTEIN"/>
    <property type="match status" value="1"/>
</dbReference>
<proteinExistence type="predicted"/>
<feature type="chain" id="PRO_5007855185" evidence="1">
    <location>
        <begin position="20"/>
        <end position="229"/>
    </location>
</feature>
<evidence type="ECO:0000256" key="1">
    <source>
        <dbReference type="SAM" id="SignalP"/>
    </source>
</evidence>
<dbReference type="AlphaFoldDB" id="A0A165A7L6"/>
<evidence type="ECO:0000313" key="3">
    <source>
        <dbReference type="Proteomes" id="UP000076722"/>
    </source>
</evidence>
<sequence length="229" mass="23736">MLLLRVLFGVSCVLVGVRSQGLSLSSLSPACQSALGEVIMSPAGTCLNIAEFLPVLEASSDESITDSIDAWLSGACSAAPCSKETLANAVTTAISGCGPDLINAGAILDPLPVMIDSIEGIYTGTRGVLCLENEKIKAQDKLCVTQILTDVQNLTAQPVTLQTIVGLVTGAAAMLPANITCTDCTQAIWAVLKEEIPEIVDVSSITGGINSKCGVRFLRGGRPHDVHLI</sequence>
<feature type="signal peptide" evidence="1">
    <location>
        <begin position="1"/>
        <end position="19"/>
    </location>
</feature>
<reference evidence="2 3" key="1">
    <citation type="journal article" date="2016" name="Mol. Biol. Evol.">
        <title>Comparative Genomics of Early-Diverging Mushroom-Forming Fungi Provides Insights into the Origins of Lignocellulose Decay Capabilities.</title>
        <authorList>
            <person name="Nagy L.G."/>
            <person name="Riley R."/>
            <person name="Tritt A."/>
            <person name="Adam C."/>
            <person name="Daum C."/>
            <person name="Floudas D."/>
            <person name="Sun H."/>
            <person name="Yadav J.S."/>
            <person name="Pangilinan J."/>
            <person name="Larsson K.H."/>
            <person name="Matsuura K."/>
            <person name="Barry K."/>
            <person name="Labutti K."/>
            <person name="Kuo R."/>
            <person name="Ohm R.A."/>
            <person name="Bhattacharya S.S."/>
            <person name="Shirouzu T."/>
            <person name="Yoshinaga Y."/>
            <person name="Martin F.M."/>
            <person name="Grigoriev I.V."/>
            <person name="Hibbett D.S."/>
        </authorList>
    </citation>
    <scope>NUCLEOTIDE SEQUENCE [LARGE SCALE GENOMIC DNA]</scope>
    <source>
        <strain evidence="2 3">HHB9708</strain>
    </source>
</reference>
<evidence type="ECO:0000313" key="2">
    <source>
        <dbReference type="EMBL" id="KZS98588.1"/>
    </source>
</evidence>
<keyword evidence="1" id="KW-0732">Signal</keyword>
<dbReference type="PANTHER" id="PTHR34862">
    <property type="entry name" value="SPARK DOMAIN-CONTAINING PROTEIN"/>
    <property type="match status" value="1"/>
</dbReference>
<dbReference type="Proteomes" id="UP000076722">
    <property type="component" value="Unassembled WGS sequence"/>
</dbReference>
<name>A0A165A7L6_9AGAM</name>
<dbReference type="OrthoDB" id="2536450at2759"/>
<gene>
    <name evidence="2" type="ORF">SISNIDRAFT_153440</name>
</gene>
<organism evidence="2 3">
    <name type="scientific">Sistotremastrum niveocremeum HHB9708</name>
    <dbReference type="NCBI Taxonomy" id="1314777"/>
    <lineage>
        <taxon>Eukaryota</taxon>
        <taxon>Fungi</taxon>
        <taxon>Dikarya</taxon>
        <taxon>Basidiomycota</taxon>
        <taxon>Agaricomycotina</taxon>
        <taxon>Agaricomycetes</taxon>
        <taxon>Sistotremastrales</taxon>
        <taxon>Sistotremastraceae</taxon>
        <taxon>Sertulicium</taxon>
        <taxon>Sertulicium niveocremeum</taxon>
    </lineage>
</organism>
<dbReference type="EMBL" id="KV419395">
    <property type="protein sequence ID" value="KZS98588.1"/>
    <property type="molecule type" value="Genomic_DNA"/>
</dbReference>
<accession>A0A165A7L6</accession>